<evidence type="ECO:0000256" key="1">
    <source>
        <dbReference type="SAM" id="MobiDB-lite"/>
    </source>
</evidence>
<protein>
    <submittedName>
        <fullName evidence="2">Uncharacterized protein</fullName>
    </submittedName>
</protein>
<comment type="caution">
    <text evidence="2">The sequence shown here is derived from an EMBL/GenBank/DDBJ whole genome shotgun (WGS) entry which is preliminary data.</text>
</comment>
<sequence>MQTHYNTEGARDALDAVIDASKSALAENKDRAIQHLSSVDVDHLSVQVTGERNRIWRLGPSNEQGEVEEEFTFHMQGIVSRLMLIPGDVERLEIHKGINTSQGIVLVGHGSSKFTQSLERLKDLHGLFVRYFPSNNVARWNDNAEDAQPTLRASNRFFTSVEDDPSAEGIAFGKGVDPLNKLAKFLSDTLVHAEANVVKYYKQVKADGQTTFDVTFPSTFRVGDIVEIHASVIAFKTQGRQGAIKMHCNLHGVTLLDNSFSKATEEARRAASIVISVPKNKLRRKNPYAKDEEAGAKKSRQVDEAENVG</sequence>
<dbReference type="EMBL" id="JARKIB010000583">
    <property type="protein sequence ID" value="KAJ7698790.1"/>
    <property type="molecule type" value="Genomic_DNA"/>
</dbReference>
<gene>
    <name evidence="2" type="ORF">B0H16DRAFT_1484345</name>
</gene>
<evidence type="ECO:0000313" key="2">
    <source>
        <dbReference type="EMBL" id="KAJ7698790.1"/>
    </source>
</evidence>
<feature type="region of interest" description="Disordered" evidence="1">
    <location>
        <begin position="283"/>
        <end position="309"/>
    </location>
</feature>
<name>A0AAD7GPY6_9AGAR</name>
<keyword evidence="3" id="KW-1185">Reference proteome</keyword>
<organism evidence="2 3">
    <name type="scientific">Mycena metata</name>
    <dbReference type="NCBI Taxonomy" id="1033252"/>
    <lineage>
        <taxon>Eukaryota</taxon>
        <taxon>Fungi</taxon>
        <taxon>Dikarya</taxon>
        <taxon>Basidiomycota</taxon>
        <taxon>Agaricomycotina</taxon>
        <taxon>Agaricomycetes</taxon>
        <taxon>Agaricomycetidae</taxon>
        <taxon>Agaricales</taxon>
        <taxon>Marasmiineae</taxon>
        <taxon>Mycenaceae</taxon>
        <taxon>Mycena</taxon>
    </lineage>
</organism>
<evidence type="ECO:0000313" key="3">
    <source>
        <dbReference type="Proteomes" id="UP001215598"/>
    </source>
</evidence>
<dbReference type="Proteomes" id="UP001215598">
    <property type="component" value="Unassembled WGS sequence"/>
</dbReference>
<dbReference type="AlphaFoldDB" id="A0AAD7GPY6"/>
<proteinExistence type="predicted"/>
<feature type="compositionally biased region" description="Basic and acidic residues" evidence="1">
    <location>
        <begin position="288"/>
        <end position="303"/>
    </location>
</feature>
<reference evidence="2" key="1">
    <citation type="submission" date="2023-03" db="EMBL/GenBank/DDBJ databases">
        <title>Massive genome expansion in bonnet fungi (Mycena s.s.) driven by repeated elements and novel gene families across ecological guilds.</title>
        <authorList>
            <consortium name="Lawrence Berkeley National Laboratory"/>
            <person name="Harder C.B."/>
            <person name="Miyauchi S."/>
            <person name="Viragh M."/>
            <person name="Kuo A."/>
            <person name="Thoen E."/>
            <person name="Andreopoulos B."/>
            <person name="Lu D."/>
            <person name="Skrede I."/>
            <person name="Drula E."/>
            <person name="Henrissat B."/>
            <person name="Morin E."/>
            <person name="Kohler A."/>
            <person name="Barry K."/>
            <person name="LaButti K."/>
            <person name="Morin E."/>
            <person name="Salamov A."/>
            <person name="Lipzen A."/>
            <person name="Mereny Z."/>
            <person name="Hegedus B."/>
            <person name="Baldrian P."/>
            <person name="Stursova M."/>
            <person name="Weitz H."/>
            <person name="Taylor A."/>
            <person name="Grigoriev I.V."/>
            <person name="Nagy L.G."/>
            <person name="Martin F."/>
            <person name="Kauserud H."/>
        </authorList>
    </citation>
    <scope>NUCLEOTIDE SEQUENCE</scope>
    <source>
        <strain evidence="2">CBHHK182m</strain>
    </source>
</reference>
<accession>A0AAD7GPY6</accession>